<dbReference type="Proteomes" id="UP000285190">
    <property type="component" value="Unassembled WGS sequence"/>
</dbReference>
<dbReference type="GO" id="GO:0044781">
    <property type="term" value="P:bacterial-type flagellum organization"/>
    <property type="evidence" value="ECO:0007669"/>
    <property type="project" value="UniProtKB-KW"/>
</dbReference>
<evidence type="ECO:0000313" key="6">
    <source>
        <dbReference type="EMBL" id="RJG05964.1"/>
    </source>
</evidence>
<keyword evidence="7" id="KW-1185">Reference proteome</keyword>
<dbReference type="InterPro" id="IPR008622">
    <property type="entry name" value="FliT"/>
</dbReference>
<dbReference type="RefSeq" id="WP_119738109.1">
    <property type="nucleotide sequence ID" value="NZ_QYUN01000002.1"/>
</dbReference>
<evidence type="ECO:0000256" key="4">
    <source>
        <dbReference type="ARBA" id="ARBA00023186"/>
    </source>
</evidence>
<keyword evidence="6" id="KW-0969">Cilium</keyword>
<dbReference type="OrthoDB" id="8527993at2"/>
<dbReference type="AlphaFoldDB" id="A0A418X0E2"/>
<keyword evidence="6" id="KW-0966">Cell projection</keyword>
<protein>
    <recommendedName>
        <fullName evidence="5">Flagellar protein FliT</fullName>
    </recommendedName>
</protein>
<reference evidence="6 7" key="1">
    <citation type="submission" date="2018-09" db="EMBL/GenBank/DDBJ databases">
        <authorList>
            <person name="Zhu H."/>
        </authorList>
    </citation>
    <scope>NUCLEOTIDE SEQUENCE [LARGE SCALE GENOMIC DNA]</scope>
    <source>
        <strain evidence="6 7">K2R10-39</strain>
    </source>
</reference>
<organism evidence="6 7">
    <name type="scientific">Noviherbaspirillum cavernae</name>
    <dbReference type="NCBI Taxonomy" id="2320862"/>
    <lineage>
        <taxon>Bacteria</taxon>
        <taxon>Pseudomonadati</taxon>
        <taxon>Pseudomonadota</taxon>
        <taxon>Betaproteobacteria</taxon>
        <taxon>Burkholderiales</taxon>
        <taxon>Oxalobacteraceae</taxon>
        <taxon>Noviherbaspirillum</taxon>
    </lineage>
</organism>
<evidence type="ECO:0000256" key="1">
    <source>
        <dbReference type="ARBA" id="ARBA00004514"/>
    </source>
</evidence>
<dbReference type="Pfam" id="PF05400">
    <property type="entry name" value="FliT"/>
    <property type="match status" value="1"/>
</dbReference>
<dbReference type="EMBL" id="QYUN01000002">
    <property type="protein sequence ID" value="RJG05964.1"/>
    <property type="molecule type" value="Genomic_DNA"/>
</dbReference>
<accession>A0A418X0E2</accession>
<sequence length="109" mass="12326">MNSEEVITLYETVAVITDQMVTAAREGNWERLAELETRCASHVATLKEGEATAPLPPVSRERKARIIQKILADDREIRSLTEPWMNELSALINNTGTQRKLSRTYGKNQ</sequence>
<evidence type="ECO:0000256" key="5">
    <source>
        <dbReference type="ARBA" id="ARBA00093797"/>
    </source>
</evidence>
<gene>
    <name evidence="6" type="ORF">D3870_07975</name>
</gene>
<comment type="subcellular location">
    <subcellularLocation>
        <location evidence="1">Cytoplasm</location>
        <location evidence="1">Cytosol</location>
    </subcellularLocation>
</comment>
<dbReference type="Gene3D" id="1.20.58.380">
    <property type="entry name" value="Flagellar protein flit"/>
    <property type="match status" value="1"/>
</dbReference>
<evidence type="ECO:0000256" key="3">
    <source>
        <dbReference type="ARBA" id="ARBA00022795"/>
    </source>
</evidence>
<keyword evidence="3" id="KW-1005">Bacterial flagellum biogenesis</keyword>
<evidence type="ECO:0000256" key="2">
    <source>
        <dbReference type="ARBA" id="ARBA00022490"/>
    </source>
</evidence>
<name>A0A418X0E2_9BURK</name>
<keyword evidence="6" id="KW-0282">Flagellum</keyword>
<proteinExistence type="predicted"/>
<evidence type="ECO:0000313" key="7">
    <source>
        <dbReference type="Proteomes" id="UP000285190"/>
    </source>
</evidence>
<keyword evidence="4" id="KW-0143">Chaperone</keyword>
<comment type="caution">
    <text evidence="6">The sequence shown here is derived from an EMBL/GenBank/DDBJ whole genome shotgun (WGS) entry which is preliminary data.</text>
</comment>
<keyword evidence="2" id="KW-0963">Cytoplasm</keyword>